<dbReference type="SUPFAM" id="SSF103481">
    <property type="entry name" value="Multidrug resistance efflux transporter EmrE"/>
    <property type="match status" value="1"/>
</dbReference>
<keyword evidence="8" id="KW-1185">Reference proteome</keyword>
<proteinExistence type="predicted"/>
<evidence type="ECO:0000256" key="2">
    <source>
        <dbReference type="ARBA" id="ARBA00022692"/>
    </source>
</evidence>
<dbReference type="PANTHER" id="PTHR11132">
    <property type="entry name" value="SOLUTE CARRIER FAMILY 35"/>
    <property type="match status" value="1"/>
</dbReference>
<dbReference type="EnsemblProtists" id="EKX32965">
    <property type="protein sequence ID" value="EKX32965"/>
    <property type="gene ID" value="GUITHDRAFT_120842"/>
</dbReference>
<evidence type="ECO:0000256" key="3">
    <source>
        <dbReference type="ARBA" id="ARBA00022989"/>
    </source>
</evidence>
<gene>
    <name evidence="6" type="ORF">GUITHDRAFT_120842</name>
</gene>
<protein>
    <recommendedName>
        <fullName evidence="9">Sugar phosphate transporter domain-containing protein</fullName>
    </recommendedName>
</protein>
<dbReference type="KEGG" id="gtt:GUITHDRAFT_120842"/>
<feature type="transmembrane region" description="Helical" evidence="5">
    <location>
        <begin position="98"/>
        <end position="115"/>
    </location>
</feature>
<evidence type="ECO:0000313" key="8">
    <source>
        <dbReference type="Proteomes" id="UP000011087"/>
    </source>
</evidence>
<dbReference type="EMBL" id="JH993162">
    <property type="protein sequence ID" value="EKX32965.1"/>
    <property type="molecule type" value="Genomic_DNA"/>
</dbReference>
<dbReference type="OrthoDB" id="428186at2759"/>
<dbReference type="AlphaFoldDB" id="L1IAU4"/>
<evidence type="ECO:0000313" key="7">
    <source>
        <dbReference type="EnsemblProtists" id="EKX32965"/>
    </source>
</evidence>
<keyword evidence="3 5" id="KW-1133">Transmembrane helix</keyword>
<dbReference type="GO" id="GO:0016020">
    <property type="term" value="C:membrane"/>
    <property type="evidence" value="ECO:0007669"/>
    <property type="project" value="UniProtKB-SubCell"/>
</dbReference>
<dbReference type="InterPro" id="IPR037185">
    <property type="entry name" value="EmrE-like"/>
</dbReference>
<keyword evidence="2 5" id="KW-0812">Transmembrane</keyword>
<dbReference type="InterPro" id="IPR050186">
    <property type="entry name" value="TPT_transporter"/>
</dbReference>
<evidence type="ECO:0000256" key="4">
    <source>
        <dbReference type="ARBA" id="ARBA00023136"/>
    </source>
</evidence>
<dbReference type="eggNOG" id="KOG1444">
    <property type="taxonomic scope" value="Eukaryota"/>
</dbReference>
<sequence length="204" mass="22213">MKAMRLLTVETMMMFRSIATVAVALGDSLILGSQLSRRQMVACAVISLGGSIYASSDLRFNARGYAWGLAYALSMVVNTIYVKFSFEKNKGMNSWEKTYLNNLLASPVILLLSFLTEDMSSLHRKVVEIELLPLVWVLLSCVIGLGISFSGTMCRDVLSATSFDVLGNCNKYLTLAFNSIVLGGALYSPAGGLLVSRLTAKKKD</sequence>
<reference evidence="6 8" key="1">
    <citation type="journal article" date="2012" name="Nature">
        <title>Algal genomes reveal evolutionary mosaicism and the fate of nucleomorphs.</title>
        <authorList>
            <consortium name="DOE Joint Genome Institute"/>
            <person name="Curtis B.A."/>
            <person name="Tanifuji G."/>
            <person name="Burki F."/>
            <person name="Gruber A."/>
            <person name="Irimia M."/>
            <person name="Maruyama S."/>
            <person name="Arias M.C."/>
            <person name="Ball S.G."/>
            <person name="Gile G.H."/>
            <person name="Hirakawa Y."/>
            <person name="Hopkins J.F."/>
            <person name="Kuo A."/>
            <person name="Rensing S.A."/>
            <person name="Schmutz J."/>
            <person name="Symeonidi A."/>
            <person name="Elias M."/>
            <person name="Eveleigh R.J."/>
            <person name="Herman E.K."/>
            <person name="Klute M.J."/>
            <person name="Nakayama T."/>
            <person name="Obornik M."/>
            <person name="Reyes-Prieto A."/>
            <person name="Armbrust E.V."/>
            <person name="Aves S.J."/>
            <person name="Beiko R.G."/>
            <person name="Coutinho P."/>
            <person name="Dacks J.B."/>
            <person name="Durnford D.G."/>
            <person name="Fast N.M."/>
            <person name="Green B.R."/>
            <person name="Grisdale C.J."/>
            <person name="Hempel F."/>
            <person name="Henrissat B."/>
            <person name="Hoppner M.P."/>
            <person name="Ishida K."/>
            <person name="Kim E."/>
            <person name="Koreny L."/>
            <person name="Kroth P.G."/>
            <person name="Liu Y."/>
            <person name="Malik S.B."/>
            <person name="Maier U.G."/>
            <person name="McRose D."/>
            <person name="Mock T."/>
            <person name="Neilson J.A."/>
            <person name="Onodera N.T."/>
            <person name="Poole A.M."/>
            <person name="Pritham E.J."/>
            <person name="Richards T.A."/>
            <person name="Rocap G."/>
            <person name="Roy S.W."/>
            <person name="Sarai C."/>
            <person name="Schaack S."/>
            <person name="Shirato S."/>
            <person name="Slamovits C.H."/>
            <person name="Spencer D.F."/>
            <person name="Suzuki S."/>
            <person name="Worden A.Z."/>
            <person name="Zauner S."/>
            <person name="Barry K."/>
            <person name="Bell C."/>
            <person name="Bharti A.K."/>
            <person name="Crow J.A."/>
            <person name="Grimwood J."/>
            <person name="Kramer R."/>
            <person name="Lindquist E."/>
            <person name="Lucas S."/>
            <person name="Salamov A."/>
            <person name="McFadden G.I."/>
            <person name="Lane C.E."/>
            <person name="Keeling P.J."/>
            <person name="Gray M.W."/>
            <person name="Grigoriev I.V."/>
            <person name="Archibald J.M."/>
        </authorList>
    </citation>
    <scope>NUCLEOTIDE SEQUENCE</scope>
    <source>
        <strain evidence="6 8">CCMP2712</strain>
    </source>
</reference>
<comment type="subcellular location">
    <subcellularLocation>
        <location evidence="1">Membrane</location>
        <topology evidence="1">Multi-pass membrane protein</topology>
    </subcellularLocation>
</comment>
<evidence type="ECO:0000313" key="6">
    <source>
        <dbReference type="EMBL" id="EKX32965.1"/>
    </source>
</evidence>
<evidence type="ECO:0000256" key="5">
    <source>
        <dbReference type="SAM" id="Phobius"/>
    </source>
</evidence>
<reference evidence="8" key="2">
    <citation type="submission" date="2012-11" db="EMBL/GenBank/DDBJ databases">
        <authorList>
            <person name="Kuo A."/>
            <person name="Curtis B.A."/>
            <person name="Tanifuji G."/>
            <person name="Burki F."/>
            <person name="Gruber A."/>
            <person name="Irimia M."/>
            <person name="Maruyama S."/>
            <person name="Arias M.C."/>
            <person name="Ball S.G."/>
            <person name="Gile G.H."/>
            <person name="Hirakawa Y."/>
            <person name="Hopkins J.F."/>
            <person name="Rensing S.A."/>
            <person name="Schmutz J."/>
            <person name="Symeonidi A."/>
            <person name="Elias M."/>
            <person name="Eveleigh R.J."/>
            <person name="Herman E.K."/>
            <person name="Klute M.J."/>
            <person name="Nakayama T."/>
            <person name="Obornik M."/>
            <person name="Reyes-Prieto A."/>
            <person name="Armbrust E.V."/>
            <person name="Aves S.J."/>
            <person name="Beiko R.G."/>
            <person name="Coutinho P."/>
            <person name="Dacks J.B."/>
            <person name="Durnford D.G."/>
            <person name="Fast N.M."/>
            <person name="Green B.R."/>
            <person name="Grisdale C."/>
            <person name="Hempe F."/>
            <person name="Henrissat B."/>
            <person name="Hoppner M.P."/>
            <person name="Ishida K.-I."/>
            <person name="Kim E."/>
            <person name="Koreny L."/>
            <person name="Kroth P.G."/>
            <person name="Liu Y."/>
            <person name="Malik S.-B."/>
            <person name="Maier U.G."/>
            <person name="McRose D."/>
            <person name="Mock T."/>
            <person name="Neilson J.A."/>
            <person name="Onodera N.T."/>
            <person name="Poole A.M."/>
            <person name="Pritham E.J."/>
            <person name="Richards T.A."/>
            <person name="Rocap G."/>
            <person name="Roy S.W."/>
            <person name="Sarai C."/>
            <person name="Schaack S."/>
            <person name="Shirato S."/>
            <person name="Slamovits C.H."/>
            <person name="Spencer D.F."/>
            <person name="Suzuki S."/>
            <person name="Worden A.Z."/>
            <person name="Zauner S."/>
            <person name="Barry K."/>
            <person name="Bell C."/>
            <person name="Bharti A.K."/>
            <person name="Crow J.A."/>
            <person name="Grimwood J."/>
            <person name="Kramer R."/>
            <person name="Lindquist E."/>
            <person name="Lucas S."/>
            <person name="Salamov A."/>
            <person name="McFadden G.I."/>
            <person name="Lane C.E."/>
            <person name="Keeling P.J."/>
            <person name="Gray M.W."/>
            <person name="Grigoriev I.V."/>
            <person name="Archibald J.M."/>
        </authorList>
    </citation>
    <scope>NUCLEOTIDE SEQUENCE</scope>
    <source>
        <strain evidence="8">CCMP2712</strain>
    </source>
</reference>
<evidence type="ECO:0000256" key="1">
    <source>
        <dbReference type="ARBA" id="ARBA00004141"/>
    </source>
</evidence>
<dbReference type="Proteomes" id="UP000011087">
    <property type="component" value="Unassembled WGS sequence"/>
</dbReference>
<name>L1IAU4_GUITC</name>
<evidence type="ECO:0008006" key="9">
    <source>
        <dbReference type="Google" id="ProtNLM"/>
    </source>
</evidence>
<keyword evidence="4 5" id="KW-0472">Membrane</keyword>
<feature type="transmembrane region" description="Helical" evidence="5">
    <location>
        <begin position="135"/>
        <end position="154"/>
    </location>
</feature>
<feature type="transmembrane region" description="Helical" evidence="5">
    <location>
        <begin position="175"/>
        <end position="195"/>
    </location>
</feature>
<dbReference type="PaxDb" id="55529-EKX32965"/>
<feature type="transmembrane region" description="Helical" evidence="5">
    <location>
        <begin position="67"/>
        <end position="86"/>
    </location>
</feature>
<dbReference type="RefSeq" id="XP_005819945.1">
    <property type="nucleotide sequence ID" value="XM_005819888.1"/>
</dbReference>
<organism evidence="6">
    <name type="scientific">Guillardia theta (strain CCMP2712)</name>
    <name type="common">Cryptophyte</name>
    <dbReference type="NCBI Taxonomy" id="905079"/>
    <lineage>
        <taxon>Eukaryota</taxon>
        <taxon>Cryptophyceae</taxon>
        <taxon>Pyrenomonadales</taxon>
        <taxon>Geminigeraceae</taxon>
        <taxon>Guillardia</taxon>
    </lineage>
</organism>
<dbReference type="HOGENOM" id="CLU_1345428_0_0_1"/>
<reference evidence="7" key="3">
    <citation type="submission" date="2016-03" db="UniProtKB">
        <authorList>
            <consortium name="EnsemblProtists"/>
        </authorList>
    </citation>
    <scope>IDENTIFICATION</scope>
</reference>
<dbReference type="GeneID" id="17289712"/>
<accession>L1IAU4</accession>